<dbReference type="SUPFAM" id="SSF49785">
    <property type="entry name" value="Galactose-binding domain-like"/>
    <property type="match status" value="1"/>
</dbReference>
<proteinExistence type="predicted"/>
<evidence type="ECO:0000259" key="1">
    <source>
        <dbReference type="Pfam" id="PF17389"/>
    </source>
</evidence>
<comment type="caution">
    <text evidence="2">The sequence shown here is derived from an EMBL/GenBank/DDBJ whole genome shotgun (WGS) entry which is preliminary data.</text>
</comment>
<dbReference type="Gene3D" id="2.60.120.260">
    <property type="entry name" value="Galactose-binding domain-like"/>
    <property type="match status" value="1"/>
</dbReference>
<dbReference type="PANTHER" id="PTHR34987">
    <property type="entry name" value="C, PUTATIVE (AFU_ORTHOLOGUE AFUA_3G02880)-RELATED"/>
    <property type="match status" value="1"/>
</dbReference>
<dbReference type="Gene3D" id="1.50.10.10">
    <property type="match status" value="1"/>
</dbReference>
<reference evidence="2" key="1">
    <citation type="submission" date="2023-02" db="EMBL/GenBank/DDBJ databases">
        <title>Identification and recombinant expression of a fungal hydrolase from Papiliotrema laurentii that hydrolyzes apple cutin and clears colloidal polyester polyurethane.</title>
        <authorList>
            <consortium name="DOE Joint Genome Institute"/>
            <person name="Roman V.A."/>
            <person name="Bojanowski C."/>
            <person name="Crable B.R."/>
            <person name="Wagner D.N."/>
            <person name="Hung C.S."/>
            <person name="Nadeau L.J."/>
            <person name="Schratz L."/>
            <person name="Haridas S."/>
            <person name="Pangilinan J."/>
            <person name="Lipzen A."/>
            <person name="Na H."/>
            <person name="Yan M."/>
            <person name="Ng V."/>
            <person name="Grigoriev I.V."/>
            <person name="Spatafora J.W."/>
            <person name="Barlow D."/>
            <person name="Biffinger J."/>
            <person name="Kelley-Loughnane N."/>
            <person name="Varaljay V.A."/>
            <person name="Crookes-Goodson W.J."/>
        </authorList>
    </citation>
    <scope>NUCLEOTIDE SEQUENCE</scope>
    <source>
        <strain evidence="2">5307AH</strain>
    </source>
</reference>
<dbReference type="Pfam" id="PF17389">
    <property type="entry name" value="Bac_rhamnosid6H"/>
    <property type="match status" value="1"/>
</dbReference>
<dbReference type="InterPro" id="IPR012341">
    <property type="entry name" value="6hp_glycosidase-like_sf"/>
</dbReference>
<dbReference type="GO" id="GO:0016798">
    <property type="term" value="F:hydrolase activity, acting on glycosyl bonds"/>
    <property type="evidence" value="ECO:0007669"/>
    <property type="project" value="UniProtKB-KW"/>
</dbReference>
<dbReference type="AlphaFoldDB" id="A0AAD9FNW9"/>
<gene>
    <name evidence="2" type="ORF">DB88DRAFT_370522</name>
</gene>
<evidence type="ECO:0000313" key="2">
    <source>
        <dbReference type="EMBL" id="KAK1922796.1"/>
    </source>
</evidence>
<name>A0AAD9FNW9_PAPLA</name>
<feature type="domain" description="Alpha-L-rhamnosidase six-hairpin glycosidase" evidence="1">
    <location>
        <begin position="365"/>
        <end position="690"/>
    </location>
</feature>
<dbReference type="InterPro" id="IPR035396">
    <property type="entry name" value="Bac_rhamnosid6H"/>
</dbReference>
<keyword evidence="2" id="KW-0326">Glycosidase</keyword>
<dbReference type="Gene3D" id="2.60.420.10">
    <property type="entry name" value="Maltose phosphorylase, domain 3"/>
    <property type="match status" value="1"/>
</dbReference>
<dbReference type="EMBL" id="JAODAN010000008">
    <property type="protein sequence ID" value="KAK1922796.1"/>
    <property type="molecule type" value="Genomic_DNA"/>
</dbReference>
<dbReference type="Proteomes" id="UP001182556">
    <property type="component" value="Unassembled WGS sequence"/>
</dbReference>
<dbReference type="GO" id="GO:0005975">
    <property type="term" value="P:carbohydrate metabolic process"/>
    <property type="evidence" value="ECO:0007669"/>
    <property type="project" value="InterPro"/>
</dbReference>
<evidence type="ECO:0000313" key="3">
    <source>
        <dbReference type="Proteomes" id="UP001182556"/>
    </source>
</evidence>
<sequence>MKDYTAQLQANWVWVPDWLDAPVGEEAGRLVSFRREFELNNNAVPPECVLRLSADTRYKLLVNGKRVTVGPSRGSDRVWYYDTVDIAPFLVSGVNRLDIVVVRWFPSLEVAIPFARTVMPGLTVLGEVEGHDLSTGSMDQGWKGRVDESVYFPSHCHIEILLHVFEDVSADEPRSPWTPLKRYEMMDMYGVLRPWHLAPRMIPLPEQSIAPFKAVRHVDSSITLPYWERFFVEADPIQLPARSSHRVELEYEVYATAFVRLAVGAACAGARVEITYSECYQSTTGAKGDRSKREGQVLVGPSDVCAFNPERTVYEPFWWRPFRFLVLEFTVGEDPLKLESFTATQTNYPMGVTAEWNEPANPEAKVFWDISIRTMRNCMFDGYSDCPFYEQLQYCEDARSAILFHSMLSGDDRLARQAITAFAASVTPDGLVCARYPAQGTQIITGFPLFWVLQVCDHMMHFDDREFAKQFLSVIDGVLEYFERHVDGRTGLVSGLPRQYWSFVDWHADWIGDGAWKDPGVPRAGRETGTWSFFSMLYVYTLRAVCALLRQVGRTGLVEEYAERAERVVLAVRDHCFDGHFYLDGVKGSISAPRYSQHAQIWAILSGVVPPKDHTTTGASILSRALCNERDFAKCSYPMIHYAFRALAATGLYDELYKRMWDPWRAMVVNNLTTWEEDSVMARSDCHEWSSLPIWEFTTELAGLTPLEPGWRRLRFAPRLGLTKSLCAKVNLGSRGLVVVSWEVTKGVARGKLVLPGRLCVVSAIAGKVEEQEVDQLEWEAEV</sequence>
<dbReference type="InterPro" id="IPR008979">
    <property type="entry name" value="Galactose-bd-like_sf"/>
</dbReference>
<accession>A0AAD9FNW9</accession>
<dbReference type="PANTHER" id="PTHR34987:SF2">
    <property type="entry name" value="B, PUTATIVE (AFU_ORTHOLOGUE AFUA_7G05040)-RELATED"/>
    <property type="match status" value="1"/>
</dbReference>
<dbReference type="InterPro" id="IPR008928">
    <property type="entry name" value="6-hairpin_glycosidase_sf"/>
</dbReference>
<protein>
    <submittedName>
        <fullName evidence="2">Six-hairpin glycosidase-like protein</fullName>
    </submittedName>
</protein>
<dbReference type="SUPFAM" id="SSF48208">
    <property type="entry name" value="Six-hairpin glycosidases"/>
    <property type="match status" value="1"/>
</dbReference>
<keyword evidence="3" id="KW-1185">Reference proteome</keyword>
<organism evidence="2 3">
    <name type="scientific">Papiliotrema laurentii</name>
    <name type="common">Cryptococcus laurentii</name>
    <dbReference type="NCBI Taxonomy" id="5418"/>
    <lineage>
        <taxon>Eukaryota</taxon>
        <taxon>Fungi</taxon>
        <taxon>Dikarya</taxon>
        <taxon>Basidiomycota</taxon>
        <taxon>Agaricomycotina</taxon>
        <taxon>Tremellomycetes</taxon>
        <taxon>Tremellales</taxon>
        <taxon>Rhynchogastremaceae</taxon>
        <taxon>Papiliotrema</taxon>
    </lineage>
</organism>
<keyword evidence="2" id="KW-0378">Hydrolase</keyword>